<dbReference type="RefSeq" id="WP_084520987.1">
    <property type="nucleotide sequence ID" value="NZ_JABELX010000003.1"/>
</dbReference>
<reference evidence="2 3" key="1">
    <citation type="submission" date="2020-05" db="EMBL/GenBank/DDBJ databases">
        <title>MicrobeNet Type strains.</title>
        <authorList>
            <person name="Nicholson A.C."/>
        </authorList>
    </citation>
    <scope>NUCLEOTIDE SEQUENCE [LARGE SCALE GENOMIC DNA]</scope>
    <source>
        <strain evidence="2 3">JCM 3224</strain>
    </source>
</reference>
<feature type="region of interest" description="Disordered" evidence="1">
    <location>
        <begin position="37"/>
        <end position="56"/>
    </location>
</feature>
<protein>
    <submittedName>
        <fullName evidence="2">YbdD/YjiX family protein</fullName>
    </submittedName>
</protein>
<sequence>MRGFLWWFNSILGGSDYARYVQHLRRNHPDQEVPSEAEYWRRRHADADRNPSQRCC</sequence>
<accession>A0A849C209</accession>
<evidence type="ECO:0000256" key="1">
    <source>
        <dbReference type="SAM" id="MobiDB-lite"/>
    </source>
</evidence>
<evidence type="ECO:0000313" key="3">
    <source>
        <dbReference type="Proteomes" id="UP000586827"/>
    </source>
</evidence>
<dbReference type="AlphaFoldDB" id="A0A849C209"/>
<dbReference type="Pfam" id="PF04328">
    <property type="entry name" value="Sel_put"/>
    <property type="match status" value="1"/>
</dbReference>
<gene>
    <name evidence="2" type="ORF">HLB23_08375</name>
</gene>
<dbReference type="EMBL" id="JABELX010000003">
    <property type="protein sequence ID" value="NNH69877.1"/>
    <property type="molecule type" value="Genomic_DNA"/>
</dbReference>
<name>A0A849C209_9NOCA</name>
<evidence type="ECO:0000313" key="2">
    <source>
        <dbReference type="EMBL" id="NNH69877.1"/>
    </source>
</evidence>
<organism evidence="2 3">
    <name type="scientific">Nocardia uniformis</name>
    <dbReference type="NCBI Taxonomy" id="53432"/>
    <lineage>
        <taxon>Bacteria</taxon>
        <taxon>Bacillati</taxon>
        <taxon>Actinomycetota</taxon>
        <taxon>Actinomycetes</taxon>
        <taxon>Mycobacteriales</taxon>
        <taxon>Nocardiaceae</taxon>
        <taxon>Nocardia</taxon>
    </lineage>
</organism>
<dbReference type="InterPro" id="IPR007423">
    <property type="entry name" value="Sel_put"/>
</dbReference>
<proteinExistence type="predicted"/>
<comment type="caution">
    <text evidence="2">The sequence shown here is derived from an EMBL/GenBank/DDBJ whole genome shotgun (WGS) entry which is preliminary data.</text>
</comment>
<keyword evidence="3" id="KW-1185">Reference proteome</keyword>
<feature type="compositionally biased region" description="Basic and acidic residues" evidence="1">
    <location>
        <begin position="45"/>
        <end position="56"/>
    </location>
</feature>
<dbReference type="Proteomes" id="UP000586827">
    <property type="component" value="Unassembled WGS sequence"/>
</dbReference>